<dbReference type="PROSITE" id="PS50043">
    <property type="entry name" value="HTH_LUXR_2"/>
    <property type="match status" value="1"/>
</dbReference>
<name>E4RTB7_LEAB4</name>
<dbReference type="HOGENOM" id="CLU_000445_90_10_10"/>
<evidence type="ECO:0000256" key="1">
    <source>
        <dbReference type="ARBA" id="ARBA00022553"/>
    </source>
</evidence>
<evidence type="ECO:0000256" key="4">
    <source>
        <dbReference type="ARBA" id="ARBA00023163"/>
    </source>
</evidence>
<accession>E4RTB7</accession>
<evidence type="ECO:0000313" key="8">
    <source>
        <dbReference type="EMBL" id="ADQ18655.1"/>
    </source>
</evidence>
<dbReference type="EMBL" id="CP002305">
    <property type="protein sequence ID" value="ADQ18655.1"/>
    <property type="molecule type" value="Genomic_DNA"/>
</dbReference>
<dbReference type="InterPro" id="IPR011006">
    <property type="entry name" value="CheY-like_superfamily"/>
</dbReference>
<gene>
    <name evidence="8" type="ordered locus">Lbys_2993</name>
</gene>
<dbReference type="CDD" id="cd17535">
    <property type="entry name" value="REC_NarL-like"/>
    <property type="match status" value="1"/>
</dbReference>
<dbReference type="InterPro" id="IPR000792">
    <property type="entry name" value="Tscrpt_reg_LuxR_C"/>
</dbReference>
<evidence type="ECO:0000256" key="3">
    <source>
        <dbReference type="ARBA" id="ARBA00023125"/>
    </source>
</evidence>
<evidence type="ECO:0000256" key="2">
    <source>
        <dbReference type="ARBA" id="ARBA00023015"/>
    </source>
</evidence>
<keyword evidence="4" id="KW-0804">Transcription</keyword>
<dbReference type="GO" id="GO:0006355">
    <property type="term" value="P:regulation of DNA-templated transcription"/>
    <property type="evidence" value="ECO:0007669"/>
    <property type="project" value="InterPro"/>
</dbReference>
<dbReference type="PRINTS" id="PR00038">
    <property type="entry name" value="HTHLUXR"/>
</dbReference>
<reference key="1">
    <citation type="submission" date="2010-11" db="EMBL/GenBank/DDBJ databases">
        <title>The complete genome of Leadbetterella byssophila DSM 17132.</title>
        <authorList>
            <consortium name="US DOE Joint Genome Institute (JGI-PGF)"/>
            <person name="Lucas S."/>
            <person name="Copeland A."/>
            <person name="Lapidus A."/>
            <person name="Glavina del Rio T."/>
            <person name="Dalin E."/>
            <person name="Tice H."/>
            <person name="Bruce D."/>
            <person name="Goodwin L."/>
            <person name="Pitluck S."/>
            <person name="Kyrpides N."/>
            <person name="Mavromatis K."/>
            <person name="Ivanova N."/>
            <person name="Teshima H."/>
            <person name="Brettin T."/>
            <person name="Detter J.C."/>
            <person name="Han C."/>
            <person name="Tapia R."/>
            <person name="Land M."/>
            <person name="Hauser L."/>
            <person name="Markowitz V."/>
            <person name="Cheng J.-F."/>
            <person name="Hugenholtz P."/>
            <person name="Woyke T."/>
            <person name="Wu D."/>
            <person name="Tindall B."/>
            <person name="Pomrenke H.G."/>
            <person name="Brambilla E."/>
            <person name="Klenk H.-P."/>
            <person name="Eisen J.A."/>
        </authorList>
    </citation>
    <scope>NUCLEOTIDE SEQUENCE [LARGE SCALE GENOMIC DNA]</scope>
    <source>
        <strain>DSM 17132</strain>
    </source>
</reference>
<feature type="modified residue" description="4-aspartylphosphate" evidence="5">
    <location>
        <position position="54"/>
    </location>
</feature>
<keyword evidence="9" id="KW-1185">Reference proteome</keyword>
<dbReference type="Proteomes" id="UP000007435">
    <property type="component" value="Chromosome"/>
</dbReference>
<dbReference type="KEGG" id="lby:Lbys_2993"/>
<dbReference type="InterPro" id="IPR039420">
    <property type="entry name" value="WalR-like"/>
</dbReference>
<dbReference type="InterPro" id="IPR001789">
    <property type="entry name" value="Sig_transdc_resp-reg_receiver"/>
</dbReference>
<dbReference type="Pfam" id="PF00196">
    <property type="entry name" value="GerE"/>
    <property type="match status" value="1"/>
</dbReference>
<protein>
    <submittedName>
        <fullName evidence="8">Two component transcriptional regulator, LuxR family</fullName>
    </submittedName>
</protein>
<dbReference type="eggNOG" id="COG2197">
    <property type="taxonomic scope" value="Bacteria"/>
</dbReference>
<dbReference type="SUPFAM" id="SSF46894">
    <property type="entry name" value="C-terminal effector domain of the bipartite response regulators"/>
    <property type="match status" value="1"/>
</dbReference>
<dbReference type="Pfam" id="PF00072">
    <property type="entry name" value="Response_reg"/>
    <property type="match status" value="1"/>
</dbReference>
<keyword evidence="2" id="KW-0805">Transcription regulation</keyword>
<dbReference type="PANTHER" id="PTHR43214">
    <property type="entry name" value="TWO-COMPONENT RESPONSE REGULATOR"/>
    <property type="match status" value="1"/>
</dbReference>
<feature type="domain" description="HTH luxR-type" evidence="6">
    <location>
        <begin position="145"/>
        <end position="210"/>
    </location>
</feature>
<dbReference type="PANTHER" id="PTHR43214:SF24">
    <property type="entry name" value="TRANSCRIPTIONAL REGULATORY PROTEIN NARL-RELATED"/>
    <property type="match status" value="1"/>
</dbReference>
<dbReference type="Gene3D" id="3.40.50.2300">
    <property type="match status" value="1"/>
</dbReference>
<evidence type="ECO:0000259" key="6">
    <source>
        <dbReference type="PROSITE" id="PS50043"/>
    </source>
</evidence>
<dbReference type="InterPro" id="IPR058245">
    <property type="entry name" value="NreC/VraR/RcsB-like_REC"/>
</dbReference>
<dbReference type="SMART" id="SM00421">
    <property type="entry name" value="HTH_LUXR"/>
    <property type="match status" value="1"/>
</dbReference>
<organism evidence="8 9">
    <name type="scientific">Leadbetterella byssophila (strain DSM 17132 / JCM 16389 / KACC 11308 / NBRC 106382 / 4M15)</name>
    <dbReference type="NCBI Taxonomy" id="649349"/>
    <lineage>
        <taxon>Bacteria</taxon>
        <taxon>Pseudomonadati</taxon>
        <taxon>Bacteroidota</taxon>
        <taxon>Cytophagia</taxon>
        <taxon>Cytophagales</taxon>
        <taxon>Leadbetterellaceae</taxon>
        <taxon>Leadbetterella</taxon>
    </lineage>
</organism>
<dbReference type="RefSeq" id="WP_013409687.1">
    <property type="nucleotide sequence ID" value="NC_014655.1"/>
</dbReference>
<evidence type="ECO:0000256" key="5">
    <source>
        <dbReference type="PROSITE-ProRule" id="PRU00169"/>
    </source>
</evidence>
<dbReference type="OrthoDB" id="9797341at2"/>
<proteinExistence type="predicted"/>
<keyword evidence="3" id="KW-0238">DNA-binding</keyword>
<dbReference type="GO" id="GO:0000160">
    <property type="term" value="P:phosphorelay signal transduction system"/>
    <property type="evidence" value="ECO:0007669"/>
    <property type="project" value="InterPro"/>
</dbReference>
<dbReference type="AlphaFoldDB" id="E4RTB7"/>
<evidence type="ECO:0000259" key="7">
    <source>
        <dbReference type="PROSITE" id="PS50110"/>
    </source>
</evidence>
<dbReference type="SMART" id="SM00448">
    <property type="entry name" value="REC"/>
    <property type="match status" value="1"/>
</dbReference>
<evidence type="ECO:0000313" key="9">
    <source>
        <dbReference type="Proteomes" id="UP000007435"/>
    </source>
</evidence>
<dbReference type="InterPro" id="IPR016032">
    <property type="entry name" value="Sig_transdc_resp-reg_C-effctor"/>
</dbReference>
<dbReference type="PROSITE" id="PS50110">
    <property type="entry name" value="RESPONSE_REGULATORY"/>
    <property type="match status" value="1"/>
</dbReference>
<dbReference type="STRING" id="649349.Lbys_2993"/>
<dbReference type="SUPFAM" id="SSF52172">
    <property type="entry name" value="CheY-like"/>
    <property type="match status" value="1"/>
</dbReference>
<sequence>MIKVAVFEDNAHLRESFRLLLQEAKGLECVATFSNANDAVEQLRNLDCHVILMDISMPGRSGVEATKLIKEAYPDINIVIQSIFDDDEYIFKAICNGASGYLLKNAEPATYVKAIEEVYEGGSPMTPGIARRVLQLFREGYTPPTPKEDFNLTEQERKVLHYLVAGKSYKMIADVLFISLETVKTHLRNIYLKLQVHSGTEAVAKALKHKITNL</sequence>
<dbReference type="PROSITE" id="PS00622">
    <property type="entry name" value="HTH_LUXR_1"/>
    <property type="match status" value="1"/>
</dbReference>
<dbReference type="GO" id="GO:0003677">
    <property type="term" value="F:DNA binding"/>
    <property type="evidence" value="ECO:0007669"/>
    <property type="project" value="UniProtKB-KW"/>
</dbReference>
<dbReference type="CDD" id="cd06170">
    <property type="entry name" value="LuxR_C_like"/>
    <property type="match status" value="1"/>
</dbReference>
<keyword evidence="1 5" id="KW-0597">Phosphoprotein</keyword>
<feature type="domain" description="Response regulatory" evidence="7">
    <location>
        <begin position="3"/>
        <end position="119"/>
    </location>
</feature>
<reference evidence="8 9" key="2">
    <citation type="journal article" date="2011" name="Stand. Genomic Sci.">
        <title>Complete genome sequence of Leadbetterella byssophila type strain (4M15).</title>
        <authorList>
            <person name="Abt B."/>
            <person name="Teshima H."/>
            <person name="Lucas S."/>
            <person name="Lapidus A."/>
            <person name="Del Rio T.G."/>
            <person name="Nolan M."/>
            <person name="Tice H."/>
            <person name="Cheng J.F."/>
            <person name="Pitluck S."/>
            <person name="Liolios K."/>
            <person name="Pagani I."/>
            <person name="Ivanova N."/>
            <person name="Mavromatis K."/>
            <person name="Pati A."/>
            <person name="Tapia R."/>
            <person name="Han C."/>
            <person name="Goodwin L."/>
            <person name="Chen A."/>
            <person name="Palaniappan K."/>
            <person name="Land M."/>
            <person name="Hauser L."/>
            <person name="Chang Y.J."/>
            <person name="Jeffries C.D."/>
            <person name="Rohde M."/>
            <person name="Goker M."/>
            <person name="Tindall B.J."/>
            <person name="Detter J.C."/>
            <person name="Woyke T."/>
            <person name="Bristow J."/>
            <person name="Eisen J.A."/>
            <person name="Markowitz V."/>
            <person name="Hugenholtz P."/>
            <person name="Klenk H.P."/>
            <person name="Kyrpides N.C."/>
        </authorList>
    </citation>
    <scope>NUCLEOTIDE SEQUENCE [LARGE SCALE GENOMIC DNA]</scope>
    <source>
        <strain evidence="9">DSM 17132 / JCM 16389 / KACC 11308 / NBRC 106382 / 4M15</strain>
    </source>
</reference>